<dbReference type="SUPFAM" id="SSF54593">
    <property type="entry name" value="Glyoxalase/Bleomycin resistance protein/Dihydroxybiphenyl dioxygenase"/>
    <property type="match status" value="1"/>
</dbReference>
<name>R3WM37_9ENTE</name>
<dbReference type="InterPro" id="IPR029068">
    <property type="entry name" value="Glyas_Bleomycin-R_OHBP_Dase"/>
</dbReference>
<dbReference type="GO" id="GO:0046872">
    <property type="term" value="F:metal ion binding"/>
    <property type="evidence" value="ECO:0007669"/>
    <property type="project" value="UniProtKB-KW"/>
</dbReference>
<dbReference type="PATRIC" id="fig|1158610.3.peg.428"/>
<dbReference type="PROSITE" id="PS51819">
    <property type="entry name" value="VOC"/>
    <property type="match status" value="1"/>
</dbReference>
<dbReference type="PANTHER" id="PTHR43048:SF3">
    <property type="entry name" value="METHYLMALONYL-COA EPIMERASE, MITOCHONDRIAL"/>
    <property type="match status" value="1"/>
</dbReference>
<protein>
    <submittedName>
        <fullName evidence="3">Glyoxalase</fullName>
    </submittedName>
</protein>
<dbReference type="InterPro" id="IPR004360">
    <property type="entry name" value="Glyas_Fos-R_dOase_dom"/>
</dbReference>
<dbReference type="AlphaFoldDB" id="R3WM37"/>
<accession>R3WM37</accession>
<keyword evidence="1" id="KW-0479">Metal-binding</keyword>
<dbReference type="STRING" id="154621.RV11_GL000856"/>
<organism evidence="3 4">
    <name type="scientific">Enterococcus phoeniculicola ATCC BAA-412</name>
    <dbReference type="NCBI Taxonomy" id="1158610"/>
    <lineage>
        <taxon>Bacteria</taxon>
        <taxon>Bacillati</taxon>
        <taxon>Bacillota</taxon>
        <taxon>Bacilli</taxon>
        <taxon>Lactobacillales</taxon>
        <taxon>Enterococcaceae</taxon>
        <taxon>Enterococcus</taxon>
    </lineage>
</organism>
<dbReference type="HOGENOM" id="CLU_046006_2_2_9"/>
<dbReference type="GO" id="GO:0046491">
    <property type="term" value="P:L-methylmalonyl-CoA metabolic process"/>
    <property type="evidence" value="ECO:0007669"/>
    <property type="project" value="TreeGrafter"/>
</dbReference>
<proteinExistence type="predicted"/>
<dbReference type="EMBL" id="AJAT01000007">
    <property type="protein sequence ID" value="EOL48901.1"/>
    <property type="molecule type" value="Genomic_DNA"/>
</dbReference>
<dbReference type="InterPro" id="IPR051785">
    <property type="entry name" value="MMCE/EMCE_epimerase"/>
</dbReference>
<dbReference type="PANTHER" id="PTHR43048">
    <property type="entry name" value="METHYLMALONYL-COA EPIMERASE"/>
    <property type="match status" value="1"/>
</dbReference>
<evidence type="ECO:0000256" key="1">
    <source>
        <dbReference type="ARBA" id="ARBA00022723"/>
    </source>
</evidence>
<comment type="caution">
    <text evidence="3">The sequence shown here is derived from an EMBL/GenBank/DDBJ whole genome shotgun (WGS) entry which is preliminary data.</text>
</comment>
<reference evidence="3 4" key="1">
    <citation type="submission" date="2013-02" db="EMBL/GenBank/DDBJ databases">
        <title>The Genome Sequence of Enterococcus phoeniculicola BAA-412.</title>
        <authorList>
            <consortium name="The Broad Institute Genome Sequencing Platform"/>
            <consortium name="The Broad Institute Genome Sequencing Center for Infectious Disease"/>
            <person name="Earl A.M."/>
            <person name="Gilmore M.S."/>
            <person name="Lebreton F."/>
            <person name="Walker B."/>
            <person name="Young S.K."/>
            <person name="Zeng Q."/>
            <person name="Gargeya S."/>
            <person name="Fitzgerald M."/>
            <person name="Haas B."/>
            <person name="Abouelleil A."/>
            <person name="Alvarado L."/>
            <person name="Arachchi H.M."/>
            <person name="Berlin A.M."/>
            <person name="Chapman S.B."/>
            <person name="Dewar J."/>
            <person name="Goldberg J."/>
            <person name="Griggs A."/>
            <person name="Gujja S."/>
            <person name="Hansen M."/>
            <person name="Howarth C."/>
            <person name="Imamovic A."/>
            <person name="Larimer J."/>
            <person name="McCowan C."/>
            <person name="Murphy C."/>
            <person name="Neiman D."/>
            <person name="Pearson M."/>
            <person name="Priest M."/>
            <person name="Roberts A."/>
            <person name="Saif S."/>
            <person name="Shea T."/>
            <person name="Sisk P."/>
            <person name="Sykes S."/>
            <person name="Wortman J."/>
            <person name="Nusbaum C."/>
            <person name="Birren B."/>
        </authorList>
    </citation>
    <scope>NUCLEOTIDE SEQUENCE [LARGE SCALE GENOMIC DNA]</scope>
    <source>
        <strain evidence="3 4">ATCC BAA-412</strain>
    </source>
</reference>
<evidence type="ECO:0000259" key="2">
    <source>
        <dbReference type="PROSITE" id="PS51819"/>
    </source>
</evidence>
<gene>
    <name evidence="3" type="ORF">UC3_00453</name>
</gene>
<dbReference type="RefSeq" id="WP_010767127.1">
    <property type="nucleotide sequence ID" value="NZ_ASWE01000004.1"/>
</dbReference>
<dbReference type="eggNOG" id="COG0346">
    <property type="taxonomic scope" value="Bacteria"/>
</dbReference>
<dbReference type="InterPro" id="IPR037523">
    <property type="entry name" value="VOC_core"/>
</dbReference>
<dbReference type="Gene3D" id="3.10.180.10">
    <property type="entry name" value="2,3-Dihydroxybiphenyl 1,2-Dioxygenase, domain 1"/>
    <property type="match status" value="1"/>
</dbReference>
<evidence type="ECO:0000313" key="4">
    <source>
        <dbReference type="Proteomes" id="UP000013785"/>
    </source>
</evidence>
<keyword evidence="4" id="KW-1185">Reference proteome</keyword>
<dbReference type="Pfam" id="PF00903">
    <property type="entry name" value="Glyoxalase"/>
    <property type="match status" value="1"/>
</dbReference>
<sequence length="160" mass="17400">MTNTLSGFSMVNHVGITVSNLEKSIIFYEALTGKKIANKDEIGGKRMAQTQGLDDTRIKYANLHLDNINIDILEYVEPKSNKANYSNDQISAMHMCFEVDDIEAAVARLKAIGVEPDGAPIVFEEQDGLKSGFGTGVAYFTDPDGTNLELIAPKGPFARG</sequence>
<dbReference type="Proteomes" id="UP000013785">
    <property type="component" value="Unassembled WGS sequence"/>
</dbReference>
<feature type="domain" description="VOC" evidence="2">
    <location>
        <begin position="10"/>
        <end position="153"/>
    </location>
</feature>
<dbReference type="OrthoDB" id="375220at2"/>
<dbReference type="GO" id="GO:0004493">
    <property type="term" value="F:methylmalonyl-CoA epimerase activity"/>
    <property type="evidence" value="ECO:0007669"/>
    <property type="project" value="TreeGrafter"/>
</dbReference>
<evidence type="ECO:0000313" key="3">
    <source>
        <dbReference type="EMBL" id="EOL48901.1"/>
    </source>
</evidence>